<dbReference type="InterPro" id="IPR032710">
    <property type="entry name" value="NTF2-like_dom_sf"/>
</dbReference>
<dbReference type="InterPro" id="IPR011944">
    <property type="entry name" value="Steroid_delta5-4_isomerase"/>
</dbReference>
<dbReference type="Pfam" id="PF14534">
    <property type="entry name" value="DUF4440"/>
    <property type="match status" value="1"/>
</dbReference>
<comment type="caution">
    <text evidence="2">The sequence shown here is derived from an EMBL/GenBank/DDBJ whole genome shotgun (WGS) entry which is preliminary data.</text>
</comment>
<dbReference type="STRING" id="1705.CA21670_10390"/>
<feature type="domain" description="DUF4440" evidence="1">
    <location>
        <begin position="9"/>
        <end position="121"/>
    </location>
</feature>
<reference evidence="3" key="1">
    <citation type="submission" date="2016-02" db="EMBL/GenBank/DDBJ databases">
        <authorList>
            <person name="Kaur G."/>
            <person name="Nair G.R."/>
            <person name="Mayilraj S."/>
        </authorList>
    </citation>
    <scope>NUCLEOTIDE SEQUENCE [LARGE SCALE GENOMIC DNA]</scope>
    <source>
        <strain evidence="3">GA-15</strain>
    </source>
</reference>
<evidence type="ECO:0000259" key="1">
    <source>
        <dbReference type="Pfam" id="PF14534"/>
    </source>
</evidence>
<dbReference type="RefSeq" id="WP_066839601.1">
    <property type="nucleotide sequence ID" value="NZ_LSTQ01000015.1"/>
</dbReference>
<dbReference type="Gene3D" id="3.10.450.50">
    <property type="match status" value="1"/>
</dbReference>
<organism evidence="2 3">
    <name type="scientific">Corynebacterium stationis</name>
    <dbReference type="NCBI Taxonomy" id="1705"/>
    <lineage>
        <taxon>Bacteria</taxon>
        <taxon>Bacillati</taxon>
        <taxon>Actinomycetota</taxon>
        <taxon>Actinomycetes</taxon>
        <taxon>Mycobacteriales</taxon>
        <taxon>Corynebacteriaceae</taxon>
        <taxon>Corynebacterium</taxon>
    </lineage>
</organism>
<evidence type="ECO:0000313" key="3">
    <source>
        <dbReference type="Proteomes" id="UP000076947"/>
    </source>
</evidence>
<dbReference type="OrthoDB" id="582586at2"/>
<proteinExistence type="predicted"/>
<dbReference type="AlphaFoldDB" id="A0A177IGV5"/>
<gene>
    <name evidence="2" type="ORF">AYJ05_11780</name>
</gene>
<protein>
    <submittedName>
        <fullName evidence="2">DUF4440 domain-containing protein</fullName>
    </submittedName>
</protein>
<dbReference type="SUPFAM" id="SSF54427">
    <property type="entry name" value="NTF2-like"/>
    <property type="match status" value="1"/>
</dbReference>
<dbReference type="NCBIfam" id="TIGR02246">
    <property type="entry name" value="SgcJ/EcaC family oxidoreductase"/>
    <property type="match status" value="1"/>
</dbReference>
<evidence type="ECO:0000313" key="2">
    <source>
        <dbReference type="EMBL" id="OAH27974.1"/>
    </source>
</evidence>
<name>A0A177IGV5_9CORY</name>
<accession>A0A177IGV5</accession>
<sequence>MEIRDTPLAVAEAFAAAWNDYDAEALAGLFVEDAEFVNVVGLWWHDREHIRQAHAYGFRKIFCNSHMKLGRTAVRDLGADVAVVHAAWTLTGQESHENREAGKRRGVISFTVQRQAGGGWLAVSAHNTDRINGAETHIAAEGTLNPAHYGNQPDA</sequence>
<dbReference type="Proteomes" id="UP000076947">
    <property type="component" value="Unassembled WGS sequence"/>
</dbReference>
<keyword evidence="3" id="KW-1185">Reference proteome</keyword>
<dbReference type="EMBL" id="LSTQ01000015">
    <property type="protein sequence ID" value="OAH27974.1"/>
    <property type="molecule type" value="Genomic_DNA"/>
</dbReference>
<dbReference type="InterPro" id="IPR027843">
    <property type="entry name" value="DUF4440"/>
</dbReference>